<dbReference type="Gene3D" id="2.20.70.10">
    <property type="match status" value="1"/>
</dbReference>
<comment type="caution">
    <text evidence="3">The sequence shown here is derived from an EMBL/GenBank/DDBJ whole genome shotgun (WGS) entry which is preliminary data.</text>
</comment>
<dbReference type="AlphaFoldDB" id="A0AA38JSI6"/>
<proteinExistence type="predicted"/>
<gene>
    <name evidence="3" type="ORF">DFJ43DRAFT_992441</name>
</gene>
<evidence type="ECO:0000313" key="4">
    <source>
        <dbReference type="Proteomes" id="UP001176059"/>
    </source>
</evidence>
<sequence length="248" mass="26401">MTPSSSDFDEIPLPHGWVEEFHESGHPYYVDTKSDPPRSIWTHPYEDEQYLREHPDAREKVRPLSSQGLGNKKQSLGEEQTRRHSYNGQSSKAPIGHKRGFFGKLKDKAIGTKEEREAEKARMAQLQEQRRQQRLAQQQAYYSQAQYASPPQQYGNRYGGNGGGYGYGTGMGGIGGRRTGGMGGMGMGGMALPLVGGMAGGLLLGEALDGFGGGGFGGGGFDNGGFNGGGFDGGGFDGGGFDNMGGGF</sequence>
<evidence type="ECO:0000259" key="2">
    <source>
        <dbReference type="SMART" id="SM00456"/>
    </source>
</evidence>
<dbReference type="EMBL" id="JANVFO010000012">
    <property type="protein sequence ID" value="KAJ3734676.1"/>
    <property type="molecule type" value="Genomic_DNA"/>
</dbReference>
<dbReference type="CDD" id="cd00201">
    <property type="entry name" value="WW"/>
    <property type="match status" value="1"/>
</dbReference>
<feature type="domain" description="WW" evidence="2">
    <location>
        <begin position="12"/>
        <end position="46"/>
    </location>
</feature>
<dbReference type="Proteomes" id="UP001176059">
    <property type="component" value="Unassembled WGS sequence"/>
</dbReference>
<keyword evidence="4" id="KW-1185">Reference proteome</keyword>
<evidence type="ECO:0000313" key="3">
    <source>
        <dbReference type="EMBL" id="KAJ3734676.1"/>
    </source>
</evidence>
<feature type="compositionally biased region" description="Basic and acidic residues" evidence="1">
    <location>
        <begin position="104"/>
        <end position="122"/>
    </location>
</feature>
<reference evidence="3" key="2">
    <citation type="journal article" date="2023" name="Proc. Natl. Acad. Sci. U.S.A.">
        <title>A global phylogenomic analysis of the shiitake genus Lentinula.</title>
        <authorList>
            <person name="Sierra-Patev S."/>
            <person name="Min B."/>
            <person name="Naranjo-Ortiz M."/>
            <person name="Looney B."/>
            <person name="Konkel Z."/>
            <person name="Slot J.C."/>
            <person name="Sakamoto Y."/>
            <person name="Steenwyk J.L."/>
            <person name="Rokas A."/>
            <person name="Carro J."/>
            <person name="Camarero S."/>
            <person name="Ferreira P."/>
            <person name="Molpeceres G."/>
            <person name="Ruiz-Duenas F.J."/>
            <person name="Serrano A."/>
            <person name="Henrissat B."/>
            <person name="Drula E."/>
            <person name="Hughes K.W."/>
            <person name="Mata J.L."/>
            <person name="Ishikawa N.K."/>
            <person name="Vargas-Isla R."/>
            <person name="Ushijima S."/>
            <person name="Smith C.A."/>
            <person name="Donoghue J."/>
            <person name="Ahrendt S."/>
            <person name="Andreopoulos W."/>
            <person name="He G."/>
            <person name="LaButti K."/>
            <person name="Lipzen A."/>
            <person name="Ng V."/>
            <person name="Riley R."/>
            <person name="Sandor L."/>
            <person name="Barry K."/>
            <person name="Martinez A.T."/>
            <person name="Xiao Y."/>
            <person name="Gibbons J.G."/>
            <person name="Terashima K."/>
            <person name="Grigoriev I.V."/>
            <person name="Hibbett D."/>
        </authorList>
    </citation>
    <scope>NUCLEOTIDE SEQUENCE</scope>
    <source>
        <strain evidence="3">ET3784</strain>
    </source>
</reference>
<accession>A0AA38JSI6</accession>
<feature type="compositionally biased region" description="Polar residues" evidence="1">
    <location>
        <begin position="64"/>
        <end position="74"/>
    </location>
</feature>
<dbReference type="InterPro" id="IPR036020">
    <property type="entry name" value="WW_dom_sf"/>
</dbReference>
<dbReference type="SUPFAM" id="SSF51045">
    <property type="entry name" value="WW domain"/>
    <property type="match status" value="1"/>
</dbReference>
<name>A0AA38JSI6_9AGAR</name>
<dbReference type="SMART" id="SM00456">
    <property type="entry name" value="WW"/>
    <property type="match status" value="1"/>
</dbReference>
<dbReference type="InterPro" id="IPR001202">
    <property type="entry name" value="WW_dom"/>
</dbReference>
<feature type="compositionally biased region" description="Basic and acidic residues" evidence="1">
    <location>
        <begin position="44"/>
        <end position="62"/>
    </location>
</feature>
<reference evidence="3" key="1">
    <citation type="submission" date="2022-08" db="EMBL/GenBank/DDBJ databases">
        <authorList>
            <consortium name="DOE Joint Genome Institute"/>
            <person name="Min B."/>
            <person name="Sierra-Patev S."/>
            <person name="Naranjo-Ortiz M."/>
            <person name="Looney B."/>
            <person name="Konkel Z."/>
            <person name="Slot J.C."/>
            <person name="Sakamoto Y."/>
            <person name="Steenwyk J.L."/>
            <person name="Rokas A."/>
            <person name="Carro J."/>
            <person name="Camarero S."/>
            <person name="Ferreira P."/>
            <person name="Molpeceres G."/>
            <person name="Ruiz-duenas F.J."/>
            <person name="Serrano A."/>
            <person name="Henrissat B."/>
            <person name="Drula E."/>
            <person name="Hughes K.W."/>
            <person name="Mata J.L."/>
            <person name="Ishikawa N.K."/>
            <person name="Vargas-Isla R."/>
            <person name="Ushijima S."/>
            <person name="Smith C.A."/>
            <person name="Ahrendt S."/>
            <person name="Andreopoulos W."/>
            <person name="He G."/>
            <person name="LaButti K."/>
            <person name="Lipzen A."/>
            <person name="Ng V."/>
            <person name="Riley R."/>
            <person name="Sandor L."/>
            <person name="Barry K."/>
            <person name="Martinez A.T."/>
            <person name="Xiao Y."/>
            <person name="Gibbons J.G."/>
            <person name="Terashima K."/>
            <person name="Hibbett D.S."/>
            <person name="Grigoriev I.V."/>
        </authorList>
    </citation>
    <scope>NUCLEOTIDE SEQUENCE</scope>
    <source>
        <strain evidence="3">ET3784</strain>
    </source>
</reference>
<protein>
    <recommendedName>
        <fullName evidence="2">WW domain-containing protein</fullName>
    </recommendedName>
</protein>
<organism evidence="3 4">
    <name type="scientific">Lentinula guzmanii</name>
    <dbReference type="NCBI Taxonomy" id="2804957"/>
    <lineage>
        <taxon>Eukaryota</taxon>
        <taxon>Fungi</taxon>
        <taxon>Dikarya</taxon>
        <taxon>Basidiomycota</taxon>
        <taxon>Agaricomycotina</taxon>
        <taxon>Agaricomycetes</taxon>
        <taxon>Agaricomycetidae</taxon>
        <taxon>Agaricales</taxon>
        <taxon>Marasmiineae</taxon>
        <taxon>Omphalotaceae</taxon>
        <taxon>Lentinula</taxon>
    </lineage>
</organism>
<feature type="region of interest" description="Disordered" evidence="1">
    <location>
        <begin position="27"/>
        <end position="137"/>
    </location>
</feature>
<evidence type="ECO:0000256" key="1">
    <source>
        <dbReference type="SAM" id="MobiDB-lite"/>
    </source>
</evidence>